<dbReference type="GO" id="GO:0048268">
    <property type="term" value="P:clathrin coat assembly"/>
    <property type="evidence" value="ECO:0007669"/>
    <property type="project" value="TreeGrafter"/>
</dbReference>
<keyword evidence="18" id="KW-1185">Reference proteome</keyword>
<dbReference type="GO" id="GO:0007015">
    <property type="term" value="P:actin filament organization"/>
    <property type="evidence" value="ECO:0007669"/>
    <property type="project" value="TreeGrafter"/>
</dbReference>
<gene>
    <name evidence="17" type="primary">SLA2</name>
    <name evidence="17" type="ORF">H4R34_004947</name>
</gene>
<dbReference type="EC" id="1.2.1.24" evidence="5"/>
<dbReference type="InterPro" id="IPR030224">
    <property type="entry name" value="Sla2_fam"/>
</dbReference>
<dbReference type="PROSITE" id="PS50945">
    <property type="entry name" value="I_LWEQ"/>
    <property type="match status" value="1"/>
</dbReference>
<dbReference type="InterPro" id="IPR029510">
    <property type="entry name" value="Ald_DH_CS_GLU"/>
</dbReference>
<name>A0A9W8EBQ1_9FUNG</name>
<feature type="domain" description="I/LWEQ" evidence="16">
    <location>
        <begin position="1172"/>
        <end position="1416"/>
    </location>
</feature>
<evidence type="ECO:0000256" key="2">
    <source>
        <dbReference type="ARBA" id="ARBA00005176"/>
    </source>
</evidence>
<dbReference type="CDD" id="cd17007">
    <property type="entry name" value="ANTH_N_Sla2p"/>
    <property type="match status" value="1"/>
</dbReference>
<organism evidence="17 18">
    <name type="scientific">Dimargaris verticillata</name>
    <dbReference type="NCBI Taxonomy" id="2761393"/>
    <lineage>
        <taxon>Eukaryota</taxon>
        <taxon>Fungi</taxon>
        <taxon>Fungi incertae sedis</taxon>
        <taxon>Zoopagomycota</taxon>
        <taxon>Kickxellomycotina</taxon>
        <taxon>Dimargaritomycetes</taxon>
        <taxon>Dimargaritales</taxon>
        <taxon>Dimargaritaceae</taxon>
        <taxon>Dimargaris</taxon>
    </lineage>
</organism>
<proteinExistence type="inferred from homology"/>
<dbReference type="InterPro" id="IPR015590">
    <property type="entry name" value="Aldehyde_DH_dom"/>
</dbReference>
<feature type="coiled-coil region" evidence="13">
    <location>
        <begin position="687"/>
        <end position="965"/>
    </location>
</feature>
<evidence type="ECO:0000256" key="1">
    <source>
        <dbReference type="ARBA" id="ARBA00004496"/>
    </source>
</evidence>
<dbReference type="GO" id="GO:0004030">
    <property type="term" value="F:aldehyde dehydrogenase [NAD(P)+] activity"/>
    <property type="evidence" value="ECO:0007669"/>
    <property type="project" value="UniProtKB-ARBA"/>
</dbReference>
<dbReference type="CDD" id="cd07103">
    <property type="entry name" value="ALDH_F5_SSADH_GabD"/>
    <property type="match status" value="1"/>
</dbReference>
<dbReference type="InterPro" id="IPR016160">
    <property type="entry name" value="Ald_DH_CS_CYS"/>
</dbReference>
<dbReference type="PROSITE" id="PS50942">
    <property type="entry name" value="ENTH"/>
    <property type="match status" value="1"/>
</dbReference>
<dbReference type="EMBL" id="JANBQB010000753">
    <property type="protein sequence ID" value="KAJ1973814.1"/>
    <property type="molecule type" value="Genomic_DNA"/>
</dbReference>
<evidence type="ECO:0000256" key="11">
    <source>
        <dbReference type="PROSITE-ProRule" id="PRU10007"/>
    </source>
</evidence>
<dbReference type="GO" id="GO:0030864">
    <property type="term" value="C:cortical actin cytoskeleton"/>
    <property type="evidence" value="ECO:0007669"/>
    <property type="project" value="TreeGrafter"/>
</dbReference>
<evidence type="ECO:0000256" key="5">
    <source>
        <dbReference type="ARBA" id="ARBA00013051"/>
    </source>
</evidence>
<dbReference type="PANTHER" id="PTHR10407:SF15">
    <property type="entry name" value="HUNTINGTIN INTERACTING PROTEIN 1"/>
    <property type="match status" value="1"/>
</dbReference>
<dbReference type="GO" id="GO:0043325">
    <property type="term" value="F:phosphatidylinositol-3,4-bisphosphate binding"/>
    <property type="evidence" value="ECO:0007669"/>
    <property type="project" value="TreeGrafter"/>
</dbReference>
<comment type="similarity">
    <text evidence="4">Belongs to the SLA2 family.</text>
</comment>
<dbReference type="PROSITE" id="PS00070">
    <property type="entry name" value="ALDEHYDE_DEHYDR_CYS"/>
    <property type="match status" value="1"/>
</dbReference>
<dbReference type="Pfam" id="PF01608">
    <property type="entry name" value="I_LWEQ"/>
    <property type="match status" value="1"/>
</dbReference>
<dbReference type="InterPro" id="IPR016162">
    <property type="entry name" value="Ald_DH_N"/>
</dbReference>
<evidence type="ECO:0000259" key="16">
    <source>
        <dbReference type="PROSITE" id="PS50945"/>
    </source>
</evidence>
<evidence type="ECO:0000256" key="3">
    <source>
        <dbReference type="ARBA" id="ARBA00009986"/>
    </source>
</evidence>
<comment type="caution">
    <text evidence="17">The sequence shown here is derived from an EMBL/GenBank/DDBJ whole genome shotgun (WGS) entry which is preliminary data.</text>
</comment>
<dbReference type="OrthoDB" id="10262320at2759"/>
<dbReference type="InterPro" id="IPR035964">
    <property type="entry name" value="I/LWEQ_dom_sf"/>
</dbReference>
<feature type="domain" description="ENTH" evidence="15">
    <location>
        <begin position="375"/>
        <end position="504"/>
    </location>
</feature>
<evidence type="ECO:0000256" key="13">
    <source>
        <dbReference type="SAM" id="Coils"/>
    </source>
</evidence>
<evidence type="ECO:0000256" key="10">
    <source>
        <dbReference type="ARBA" id="ARBA00030806"/>
    </source>
</evidence>
<evidence type="ECO:0000256" key="14">
    <source>
        <dbReference type="SAM" id="MobiDB-lite"/>
    </source>
</evidence>
<dbReference type="SMART" id="SM00273">
    <property type="entry name" value="ENTH"/>
    <property type="match status" value="1"/>
</dbReference>
<dbReference type="InterPro" id="IPR002558">
    <property type="entry name" value="ILWEQ_dom"/>
</dbReference>
<dbReference type="SUPFAM" id="SSF109885">
    <property type="entry name" value="I/LWEQ domain"/>
    <property type="match status" value="1"/>
</dbReference>
<dbReference type="GO" id="GO:0080025">
    <property type="term" value="F:phosphatidylinositol-3,5-bisphosphate binding"/>
    <property type="evidence" value="ECO:0007669"/>
    <property type="project" value="TreeGrafter"/>
</dbReference>
<keyword evidence="9" id="KW-0009">Actin-binding</keyword>
<dbReference type="SUPFAM" id="SSF48464">
    <property type="entry name" value="ENTH/VHS domain"/>
    <property type="match status" value="1"/>
</dbReference>
<dbReference type="InterPro" id="IPR008942">
    <property type="entry name" value="ENTH_VHS"/>
</dbReference>
<dbReference type="Proteomes" id="UP001151582">
    <property type="component" value="Unassembled WGS sequence"/>
</dbReference>
<dbReference type="GO" id="GO:0006897">
    <property type="term" value="P:endocytosis"/>
    <property type="evidence" value="ECO:0007669"/>
    <property type="project" value="InterPro"/>
</dbReference>
<evidence type="ECO:0000256" key="6">
    <source>
        <dbReference type="ARBA" id="ARBA00019842"/>
    </source>
</evidence>
<dbReference type="Pfam" id="PF07651">
    <property type="entry name" value="ANTH"/>
    <property type="match status" value="1"/>
</dbReference>
<dbReference type="FunFam" id="3.40.605.10:FF:000026">
    <property type="entry name" value="Aldehyde dehydrogenase, putative"/>
    <property type="match status" value="1"/>
</dbReference>
<dbReference type="GO" id="GO:0030136">
    <property type="term" value="C:clathrin-coated vesicle"/>
    <property type="evidence" value="ECO:0007669"/>
    <property type="project" value="TreeGrafter"/>
</dbReference>
<comment type="pathway">
    <text evidence="2">Amino-acid degradation; 4-aminobutanoate degradation.</text>
</comment>
<dbReference type="Pfam" id="PF00171">
    <property type="entry name" value="Aldedh"/>
    <property type="match status" value="1"/>
</dbReference>
<protein>
    <recommendedName>
        <fullName evidence="6">Succinate-semialdehyde dehydrogenase, mitochondrial</fullName>
        <ecNumber evidence="5">1.2.1.24</ecNumber>
    </recommendedName>
    <alternativeName>
        <fullName evidence="10">NAD(+)-dependent succinic semialdehyde dehydrogenase</fullName>
    </alternativeName>
</protein>
<feature type="region of interest" description="Disordered" evidence="14">
    <location>
        <begin position="631"/>
        <end position="671"/>
    </location>
</feature>
<evidence type="ECO:0000313" key="17">
    <source>
        <dbReference type="EMBL" id="KAJ1973814.1"/>
    </source>
</evidence>
<dbReference type="Gene3D" id="3.40.605.10">
    <property type="entry name" value="Aldehyde Dehydrogenase, Chain A, domain 1"/>
    <property type="match status" value="1"/>
</dbReference>
<dbReference type="InterPro" id="IPR011417">
    <property type="entry name" value="ANTH_dom"/>
</dbReference>
<keyword evidence="7" id="KW-0963">Cytoplasm</keyword>
<comment type="subcellular location">
    <subcellularLocation>
        <location evidence="1">Cytoplasm</location>
    </subcellularLocation>
</comment>
<dbReference type="FunFam" id="3.40.309.10:FF:000004">
    <property type="entry name" value="Succinate-semialdehyde dehydrogenase I"/>
    <property type="match status" value="1"/>
</dbReference>
<evidence type="ECO:0000313" key="18">
    <source>
        <dbReference type="Proteomes" id="UP001151582"/>
    </source>
</evidence>
<dbReference type="Gene3D" id="1.20.1410.10">
    <property type="entry name" value="I/LWEQ domain"/>
    <property type="match status" value="1"/>
</dbReference>
<dbReference type="InterPro" id="IPR016163">
    <property type="entry name" value="Ald_DH_C"/>
</dbReference>
<dbReference type="Gene3D" id="3.40.309.10">
    <property type="entry name" value="Aldehyde Dehydrogenase, Chain A, domain 2"/>
    <property type="match status" value="1"/>
</dbReference>
<keyword evidence="13" id="KW-0175">Coiled coil</keyword>
<evidence type="ECO:0000256" key="8">
    <source>
        <dbReference type="ARBA" id="ARBA00023002"/>
    </source>
</evidence>
<feature type="compositionally biased region" description="Pro residues" evidence="14">
    <location>
        <begin position="645"/>
        <end position="668"/>
    </location>
</feature>
<dbReference type="InterPro" id="IPR013809">
    <property type="entry name" value="ENTH"/>
</dbReference>
<feature type="active site" evidence="11">
    <location>
        <position position="96"/>
    </location>
</feature>
<evidence type="ECO:0000256" key="7">
    <source>
        <dbReference type="ARBA" id="ARBA00022490"/>
    </source>
</evidence>
<sequence>MITRKAGAALAAGCTVVAKPAAETPFTALALGELAVRAGIPAGVLNVVPTHANLQDVSVKLTTDPRVHKVSFTGSTHIGSKIMAQSAGTIKKLSLELGGNAPCIVYDDADVDQAVDLSLAAKFRNNGQTCICVNRFYIHDRVYDEFAAKFIQRVQQLKVGHGLEPGVDLGPLIHRRGLDKVHHHVQDAVRRGALVATGGEPIDGQGNFFQPTVLTQVTPDMLVHCEETFGPVAPLLRFDSSDQVIQWANSVDVGLASYFFTQNLSRAWRVAEALEAGMVGVNTGTISSEVAPFGGVKQSGFGREGSKYGINEYLNINAKLGCQTFALSLLYYVTLLFPTITSRTGQFDQCVLPFRLVATADPAAMNKGFSLRAVDREKAERELAQHIAKACNEVETAPKQKHVRALIVYTWDYKSSSSIWSGLKAQPLMADEVKCFKALIGIHKVIRNGHPVAIKEAIREMPFLETLGRQAANDGWRGYGTLIRGYINFLLAKLEYHRLHPEFRGDFDYDDYTSLKETNDPNEGYETISDLLSLQDRLDQFQKHVFRSFRQASNNECRISSLVPLVEESYGIYKFATRMLVAMHKRVDMADALEPLRSRFNSQHYALRRFYYECSNLRYLTSLISVPQLPQDPPNLFGEDDDAAPPVPPREAESPPPEISSPPPPAPAEPAVDANFLAQQQAEMLRLQEEERQRQLLIQQQMEQQRLREQQEYEEQQRRLMEQQRLAQEQLLQQQMQQQVQGRIAELERELLQFKGQHERDQMTIAQYDRRVKALEEQLQQFHLNSQQRDQAKDNMIRALQDQLNMWKQKYEALAKMYAELRREHLALLNKFKEVSLRANSAADANAKLEKMEKDIKAKNLELADMIRERDRAQRELDRFHESHEDELERLRRDLAESHARINELGRNKGAEVEALLSQFNNEKNDLDRLLSARQQEIEDLRRKLDRLQDDLERQRQTKDDEIAVLQAGMDQSLTALAQLQDSTRGAEGELERKLANAQLDHASQLRRILDSVFQTCVTKVDESIFELQSSAYQGNQTTTPEYALTMVEKVSTASQDFMAAFTRHLSSNEDHTSVIYTATDLAQALSQLLINTKGVTRLGSDETADEIVQASHATAQCTRRYFVHLQSFQLERVISSQRPDVARTGNNDVQESLGRVAALVESLSGQDGTKIDMATSGDIGDMVEREMLNAAQAISDATARLASLSSRPQDPNVSAKDLKVHAAILESAMALMNAIAQLIKCATASQQEIVSQGRGTSTKHAFYKKHNRWTEGLISAARAVAWATTLLVETADGVIHKTHSFEQLIVASNEVAAATAQLVAASRVKSQQYSKTQERLEVAAKAVTDAAKNLVKAVKTIAAQQLEESETMVNYAELSNTEFKTKEMEQQVEIQTLEKQLTMSRRRLAEMRRFGYHTDETN</sequence>
<reference evidence="17" key="1">
    <citation type="submission" date="2022-07" db="EMBL/GenBank/DDBJ databases">
        <title>Phylogenomic reconstructions and comparative analyses of Kickxellomycotina fungi.</title>
        <authorList>
            <person name="Reynolds N.K."/>
            <person name="Stajich J.E."/>
            <person name="Barry K."/>
            <person name="Grigoriev I.V."/>
            <person name="Crous P."/>
            <person name="Smith M.E."/>
        </authorList>
    </citation>
    <scope>NUCLEOTIDE SEQUENCE</scope>
    <source>
        <strain evidence="17">RSA 567</strain>
    </source>
</reference>
<dbReference type="InterPro" id="IPR016161">
    <property type="entry name" value="Ald_DH/histidinol_DH"/>
</dbReference>
<dbReference type="GO" id="GO:0051015">
    <property type="term" value="F:actin filament binding"/>
    <property type="evidence" value="ECO:0007669"/>
    <property type="project" value="TreeGrafter"/>
</dbReference>
<dbReference type="GO" id="GO:0032051">
    <property type="term" value="F:clathrin light chain binding"/>
    <property type="evidence" value="ECO:0007669"/>
    <property type="project" value="TreeGrafter"/>
</dbReference>
<dbReference type="PANTHER" id="PTHR10407">
    <property type="entry name" value="HUNTINGTIN INTERACTING PROTEIN 1"/>
    <property type="match status" value="1"/>
</dbReference>
<accession>A0A9W8EBQ1</accession>
<evidence type="ECO:0000259" key="15">
    <source>
        <dbReference type="PROSITE" id="PS50942"/>
    </source>
</evidence>
<evidence type="ECO:0000256" key="4">
    <source>
        <dbReference type="ARBA" id="ARBA00010135"/>
    </source>
</evidence>
<dbReference type="Gene3D" id="1.25.40.90">
    <property type="match status" value="1"/>
</dbReference>
<dbReference type="GO" id="GO:0035615">
    <property type="term" value="F:clathrin adaptor activity"/>
    <property type="evidence" value="ECO:0007669"/>
    <property type="project" value="TreeGrafter"/>
</dbReference>
<dbReference type="PROSITE" id="PS00687">
    <property type="entry name" value="ALDEHYDE_DEHYDR_GLU"/>
    <property type="match status" value="1"/>
</dbReference>
<dbReference type="GO" id="GO:0004777">
    <property type="term" value="F:succinate-semialdehyde dehydrogenase (NAD+) activity"/>
    <property type="evidence" value="ECO:0007669"/>
    <property type="project" value="UniProtKB-EC"/>
</dbReference>
<comment type="similarity">
    <text evidence="3 12">Belongs to the aldehyde dehydrogenase family.</text>
</comment>
<dbReference type="SMART" id="SM00307">
    <property type="entry name" value="ILWEQ"/>
    <property type="match status" value="1"/>
</dbReference>
<evidence type="ECO:0000256" key="12">
    <source>
        <dbReference type="RuleBase" id="RU003345"/>
    </source>
</evidence>
<keyword evidence="8 12" id="KW-0560">Oxidoreductase</keyword>
<evidence type="ECO:0000256" key="9">
    <source>
        <dbReference type="ARBA" id="ARBA00023203"/>
    </source>
</evidence>
<dbReference type="SUPFAM" id="SSF53720">
    <property type="entry name" value="ALDH-like"/>
    <property type="match status" value="1"/>
</dbReference>